<feature type="region of interest" description="Disordered" evidence="1">
    <location>
        <begin position="209"/>
        <end position="316"/>
    </location>
</feature>
<feature type="compositionally biased region" description="Low complexity" evidence="1">
    <location>
        <begin position="296"/>
        <end position="316"/>
    </location>
</feature>
<name>A0AAE0LED2_9CHLO</name>
<protein>
    <submittedName>
        <fullName evidence="2">Uncharacterized protein</fullName>
    </submittedName>
</protein>
<evidence type="ECO:0000313" key="3">
    <source>
        <dbReference type="Proteomes" id="UP001190700"/>
    </source>
</evidence>
<comment type="caution">
    <text evidence="2">The sequence shown here is derived from an EMBL/GenBank/DDBJ whole genome shotgun (WGS) entry which is preliminary data.</text>
</comment>
<feature type="region of interest" description="Disordered" evidence="1">
    <location>
        <begin position="115"/>
        <end position="134"/>
    </location>
</feature>
<feature type="compositionally biased region" description="Basic and acidic residues" evidence="1">
    <location>
        <begin position="209"/>
        <end position="220"/>
    </location>
</feature>
<accession>A0AAE0LED2</accession>
<organism evidence="2 3">
    <name type="scientific">Cymbomonas tetramitiformis</name>
    <dbReference type="NCBI Taxonomy" id="36881"/>
    <lineage>
        <taxon>Eukaryota</taxon>
        <taxon>Viridiplantae</taxon>
        <taxon>Chlorophyta</taxon>
        <taxon>Pyramimonadophyceae</taxon>
        <taxon>Pyramimonadales</taxon>
        <taxon>Pyramimonadaceae</taxon>
        <taxon>Cymbomonas</taxon>
    </lineage>
</organism>
<evidence type="ECO:0000256" key="1">
    <source>
        <dbReference type="SAM" id="MobiDB-lite"/>
    </source>
</evidence>
<dbReference type="AlphaFoldDB" id="A0AAE0LED2"/>
<dbReference type="EMBL" id="LGRX02003593">
    <property type="protein sequence ID" value="KAK3282002.1"/>
    <property type="molecule type" value="Genomic_DNA"/>
</dbReference>
<keyword evidence="3" id="KW-1185">Reference proteome</keyword>
<reference evidence="2 3" key="1">
    <citation type="journal article" date="2015" name="Genome Biol. Evol.">
        <title>Comparative Genomics of a Bacterivorous Green Alga Reveals Evolutionary Causalities and Consequences of Phago-Mixotrophic Mode of Nutrition.</title>
        <authorList>
            <person name="Burns J.A."/>
            <person name="Paasch A."/>
            <person name="Narechania A."/>
            <person name="Kim E."/>
        </authorList>
    </citation>
    <scope>NUCLEOTIDE SEQUENCE [LARGE SCALE GENOMIC DNA]</scope>
    <source>
        <strain evidence="2 3">PLY_AMNH</strain>
    </source>
</reference>
<sequence>MHACVVCLLQFSKQLGEGVAPKDIKVDMTLGALKIRQLYWTAECYHEFQGATAARTAGWAKTKIPTAFEAATQQKAVTMHRDGKLWPSGGAATIVFDGDEEEPDPSITDWAEVSDHTDVSPGASTSASAENSHRNTFQDVGQAIVEAAAGRNKRRRAHAEDDEEEIIFEDMTVDTVAVTLATSKDEHAFKVKTTKEAAERVAASLAAKEAREKGAKEMLVKAKRKKAQHEGGDEAAAKTGKKKKVAAAVDQAEEEVVEDMEEDAEGGGGGVDDHDEDGSGAKEGDEENDDEDKGADSSSDNDSSDKSGNGSDTEQE</sequence>
<gene>
    <name evidence="2" type="ORF">CYMTET_10240</name>
</gene>
<dbReference type="Proteomes" id="UP001190700">
    <property type="component" value="Unassembled WGS sequence"/>
</dbReference>
<evidence type="ECO:0000313" key="2">
    <source>
        <dbReference type="EMBL" id="KAK3282002.1"/>
    </source>
</evidence>
<proteinExistence type="predicted"/>
<feature type="compositionally biased region" description="Acidic residues" evidence="1">
    <location>
        <begin position="251"/>
        <end position="265"/>
    </location>
</feature>
<feature type="compositionally biased region" description="Polar residues" evidence="1">
    <location>
        <begin position="122"/>
        <end position="134"/>
    </location>
</feature>
<feature type="compositionally biased region" description="Acidic residues" evidence="1">
    <location>
        <begin position="284"/>
        <end position="293"/>
    </location>
</feature>